<keyword evidence="4" id="KW-0804">Transcription</keyword>
<gene>
    <name evidence="7" type="ORF">AAFH96_01945</name>
</gene>
<reference evidence="7 8" key="1">
    <citation type="submission" date="2024-04" db="EMBL/GenBank/DDBJ databases">
        <title>Polymorphospora sp. isolated from Baiyangdian Lake in Xiong'an New Area.</title>
        <authorList>
            <person name="Zhang X."/>
            <person name="Liu J."/>
        </authorList>
    </citation>
    <scope>NUCLEOTIDE SEQUENCE [LARGE SCALE GENOMIC DNA]</scope>
    <source>
        <strain evidence="7 8">2-325</strain>
    </source>
</reference>
<dbReference type="InterPro" id="IPR036271">
    <property type="entry name" value="Tet_transcr_reg_TetR-rel_C_sf"/>
</dbReference>
<evidence type="ECO:0000313" key="8">
    <source>
        <dbReference type="Proteomes" id="UP001582793"/>
    </source>
</evidence>
<dbReference type="SUPFAM" id="SSF48498">
    <property type="entry name" value="Tetracyclin repressor-like, C-terminal domain"/>
    <property type="match status" value="1"/>
</dbReference>
<comment type="caution">
    <text evidence="7">The sequence shown here is derived from an EMBL/GenBank/DDBJ whole genome shotgun (WGS) entry which is preliminary data.</text>
</comment>
<accession>A0ABV5CIR1</accession>
<feature type="DNA-binding region" description="H-T-H motif" evidence="5">
    <location>
        <begin position="31"/>
        <end position="50"/>
    </location>
</feature>
<protein>
    <submittedName>
        <fullName evidence="7">TetR family transcriptional regulator C-terminal domain-containing protein</fullName>
    </submittedName>
</protein>
<dbReference type="InterPro" id="IPR039538">
    <property type="entry name" value="BetI_C"/>
</dbReference>
<evidence type="ECO:0000256" key="5">
    <source>
        <dbReference type="PROSITE-ProRule" id="PRU00335"/>
    </source>
</evidence>
<evidence type="ECO:0000259" key="6">
    <source>
        <dbReference type="PROSITE" id="PS50977"/>
    </source>
</evidence>
<keyword evidence="8" id="KW-1185">Reference proteome</keyword>
<dbReference type="InterPro" id="IPR009057">
    <property type="entry name" value="Homeodomain-like_sf"/>
</dbReference>
<keyword evidence="2" id="KW-0805">Transcription regulation</keyword>
<dbReference type="PROSITE" id="PS50977">
    <property type="entry name" value="HTH_TETR_2"/>
    <property type="match status" value="1"/>
</dbReference>
<dbReference type="InterPro" id="IPR001647">
    <property type="entry name" value="HTH_TetR"/>
</dbReference>
<evidence type="ECO:0000256" key="3">
    <source>
        <dbReference type="ARBA" id="ARBA00023125"/>
    </source>
</evidence>
<keyword evidence="1" id="KW-0678">Repressor</keyword>
<sequence length="194" mass="21021">MPKVVDHEERRRHLGAAACVVLGRVGSVGMTVRAVAQEAGMALATAQHYLPTRERMVRAAIDHLVDRVVRRARTIPADPITLDVIRQAMWQLLPLDEERVLEARVWLALTAEALVDEQVAAILAESETGLRANLERLLSAGKVNGTVGSHVDARAEATALTTLMDGITVRVLTTALAPDDARDQVDGYLARLAP</sequence>
<dbReference type="Proteomes" id="UP001582793">
    <property type="component" value="Unassembled WGS sequence"/>
</dbReference>
<evidence type="ECO:0000313" key="7">
    <source>
        <dbReference type="EMBL" id="MFB6391867.1"/>
    </source>
</evidence>
<evidence type="ECO:0000256" key="4">
    <source>
        <dbReference type="ARBA" id="ARBA00023163"/>
    </source>
</evidence>
<dbReference type="Gene3D" id="1.10.357.10">
    <property type="entry name" value="Tetracycline Repressor, domain 2"/>
    <property type="match status" value="1"/>
</dbReference>
<keyword evidence="3 5" id="KW-0238">DNA-binding</keyword>
<organism evidence="7 8">
    <name type="scientific">Polymorphospora lycopeni</name>
    <dbReference type="NCBI Taxonomy" id="3140240"/>
    <lineage>
        <taxon>Bacteria</taxon>
        <taxon>Bacillati</taxon>
        <taxon>Actinomycetota</taxon>
        <taxon>Actinomycetes</taxon>
        <taxon>Micromonosporales</taxon>
        <taxon>Micromonosporaceae</taxon>
        <taxon>Polymorphospora</taxon>
    </lineage>
</organism>
<dbReference type="Pfam" id="PF13977">
    <property type="entry name" value="TetR_C_6"/>
    <property type="match status" value="1"/>
</dbReference>
<feature type="domain" description="HTH tetR-type" evidence="6">
    <location>
        <begin position="8"/>
        <end position="68"/>
    </location>
</feature>
<dbReference type="RefSeq" id="WP_375732782.1">
    <property type="nucleotide sequence ID" value="NZ_JBCGDC010000003.1"/>
</dbReference>
<name>A0ABV5CIR1_9ACTN</name>
<dbReference type="SUPFAM" id="SSF46689">
    <property type="entry name" value="Homeodomain-like"/>
    <property type="match status" value="1"/>
</dbReference>
<evidence type="ECO:0000256" key="1">
    <source>
        <dbReference type="ARBA" id="ARBA00022491"/>
    </source>
</evidence>
<dbReference type="EMBL" id="JBCGDC010000003">
    <property type="protein sequence ID" value="MFB6391867.1"/>
    <property type="molecule type" value="Genomic_DNA"/>
</dbReference>
<proteinExistence type="predicted"/>
<evidence type="ECO:0000256" key="2">
    <source>
        <dbReference type="ARBA" id="ARBA00023015"/>
    </source>
</evidence>